<name>A0A430RA77_THESC</name>
<comment type="caution">
    <text evidence="3">The sequence shown here is derived from an EMBL/GenBank/DDBJ whole genome shotgun (WGS) entry which is preliminary data.</text>
</comment>
<protein>
    <recommendedName>
        <fullName evidence="2">PatA-like N-terminal domain-containing protein</fullName>
    </recommendedName>
</protein>
<evidence type="ECO:0000313" key="3">
    <source>
        <dbReference type="EMBL" id="RTH04274.1"/>
    </source>
</evidence>
<evidence type="ECO:0000313" key="8">
    <source>
        <dbReference type="EMBL" id="RTI09635.1"/>
    </source>
</evidence>
<dbReference type="Proteomes" id="UP000288073">
    <property type="component" value="Unassembled WGS sequence"/>
</dbReference>
<dbReference type="EMBL" id="PEMG01000126">
    <property type="protein sequence ID" value="RTI09635.1"/>
    <property type="molecule type" value="Genomic_DNA"/>
</dbReference>
<dbReference type="EMBL" id="PELM01000067">
    <property type="protein sequence ID" value="RTH04274.1"/>
    <property type="molecule type" value="Genomic_DNA"/>
</dbReference>
<dbReference type="Proteomes" id="UP000287173">
    <property type="component" value="Unassembled WGS sequence"/>
</dbReference>
<reference evidence="10 11" key="1">
    <citation type="journal article" date="2019" name="Extremophiles">
        <title>Biogeography of thermophiles and predominance of Thermus scotoductus in domestic water heaters.</title>
        <authorList>
            <person name="Wilpiszeski R.L."/>
            <person name="Zhang Z."/>
            <person name="House C.H."/>
        </authorList>
    </citation>
    <scope>NUCLEOTIDE SEQUENCE [LARGE SCALE GENOMIC DNA]</scope>
    <source>
        <strain evidence="9 14">10_S10</strain>
        <strain evidence="7 16">16_S16</strain>
        <strain evidence="8 10">17_S17</strain>
        <strain evidence="6 13">24_S24</strain>
        <strain evidence="5 11">25_S25</strain>
        <strain evidence="4 12">28_S28</strain>
        <strain evidence="3 15">38_S38</strain>
    </source>
</reference>
<evidence type="ECO:0000256" key="1">
    <source>
        <dbReference type="SAM" id="MobiDB-lite"/>
    </source>
</evidence>
<feature type="region of interest" description="Disordered" evidence="1">
    <location>
        <begin position="16"/>
        <end position="49"/>
    </location>
</feature>
<evidence type="ECO:0000259" key="2">
    <source>
        <dbReference type="Pfam" id="PF14332"/>
    </source>
</evidence>
<dbReference type="Proteomes" id="UP000287306">
    <property type="component" value="Unassembled WGS sequence"/>
</dbReference>
<dbReference type="Proteomes" id="UP000288082">
    <property type="component" value="Unassembled WGS sequence"/>
</dbReference>
<evidence type="ECO:0000313" key="5">
    <source>
        <dbReference type="EMBL" id="RTH24917.1"/>
    </source>
</evidence>
<evidence type="ECO:0000313" key="4">
    <source>
        <dbReference type="EMBL" id="RTH18669.1"/>
    </source>
</evidence>
<feature type="compositionally biased region" description="Gly residues" evidence="1">
    <location>
        <begin position="24"/>
        <end position="36"/>
    </location>
</feature>
<evidence type="ECO:0000313" key="9">
    <source>
        <dbReference type="EMBL" id="RTI18854.1"/>
    </source>
</evidence>
<dbReference type="EMBL" id="PEMH01000389">
    <property type="protein sequence ID" value="RTH96876.1"/>
    <property type="molecule type" value="Genomic_DNA"/>
</dbReference>
<evidence type="ECO:0000313" key="15">
    <source>
        <dbReference type="Proteomes" id="UP000288082"/>
    </source>
</evidence>
<feature type="compositionally biased region" description="Low complexity" evidence="1">
    <location>
        <begin position="37"/>
        <end position="49"/>
    </location>
</feature>
<dbReference type="EMBL" id="PEMN01000102">
    <property type="protein sequence ID" value="RTI18854.1"/>
    <property type="molecule type" value="Genomic_DNA"/>
</dbReference>
<evidence type="ECO:0000313" key="7">
    <source>
        <dbReference type="EMBL" id="RTH96876.1"/>
    </source>
</evidence>
<dbReference type="AlphaFoldDB" id="A0A430RA77"/>
<sequence>MPLAYANGYGFALRAKQQGTPPGRLGGGMVKRGGMLGQPPGHSGQPSGHLEGNLAEFPFSALVGALMSTGRTGQLLLRTPYLEGEVFLQNGQVVHARVRSGEKVLEGEEALDLLTGIKRAPYRFEPEVSPPHTTLLGGLAVPARLAEAEAQWRGLSLPVDWGYVLRLPAKGGAVELGPEALRVLAQVEGKRIVEVLLAPGTLRLARILHTLLQMGALEAVPLVEVPPASLLVLPIYGPGSGVAYVDEALYAEWARAIRHGFRLRLRPPEVVMEVRPRPNIPGRLGLLEEDLRRLRLRRGDKVEVVPEV</sequence>
<organism evidence="3 15">
    <name type="scientific">Thermus scotoductus</name>
    <dbReference type="NCBI Taxonomy" id="37636"/>
    <lineage>
        <taxon>Bacteria</taxon>
        <taxon>Thermotogati</taxon>
        <taxon>Deinococcota</taxon>
        <taxon>Deinococci</taxon>
        <taxon>Thermales</taxon>
        <taxon>Thermaceae</taxon>
        <taxon>Thermus</taxon>
    </lineage>
</organism>
<dbReference type="Pfam" id="PF14332">
    <property type="entry name" value="DUF4388"/>
    <property type="match status" value="1"/>
</dbReference>
<dbReference type="EMBL" id="PELZ01000112">
    <property type="protein sequence ID" value="RTH38315.1"/>
    <property type="molecule type" value="Genomic_DNA"/>
</dbReference>
<evidence type="ECO:0000313" key="10">
    <source>
        <dbReference type="Proteomes" id="UP000287173"/>
    </source>
</evidence>
<evidence type="ECO:0000313" key="13">
    <source>
        <dbReference type="Proteomes" id="UP000288051"/>
    </source>
</evidence>
<dbReference type="EMBL" id="PELY01000266">
    <property type="protein sequence ID" value="RTH24917.1"/>
    <property type="molecule type" value="Genomic_DNA"/>
</dbReference>
<evidence type="ECO:0000313" key="11">
    <source>
        <dbReference type="Proteomes" id="UP000287306"/>
    </source>
</evidence>
<gene>
    <name evidence="9" type="ORF">CSW23_04140</name>
    <name evidence="7" type="ORF">CSW29_12450</name>
    <name evidence="8" type="ORF">CSW30_05450</name>
    <name evidence="6" type="ORF">CSW37_04690</name>
    <name evidence="5" type="ORF">CSW38_08420</name>
    <name evidence="4" type="ORF">CSW41_05660</name>
    <name evidence="3" type="ORF">CSW50_03145</name>
</gene>
<feature type="domain" description="PatA-like N-terminal" evidence="2">
    <location>
        <begin position="51"/>
        <end position="140"/>
    </location>
</feature>
<evidence type="ECO:0000313" key="14">
    <source>
        <dbReference type="Proteomes" id="UP000288073"/>
    </source>
</evidence>
<dbReference type="EMBL" id="PELV01000155">
    <property type="protein sequence ID" value="RTH18669.1"/>
    <property type="molecule type" value="Genomic_DNA"/>
</dbReference>
<dbReference type="Proteomes" id="UP000287439">
    <property type="component" value="Unassembled WGS sequence"/>
</dbReference>
<proteinExistence type="predicted"/>
<dbReference type="InterPro" id="IPR025497">
    <property type="entry name" value="PatA-like_N"/>
</dbReference>
<evidence type="ECO:0000313" key="16">
    <source>
        <dbReference type="Proteomes" id="UP000288347"/>
    </source>
</evidence>
<dbReference type="Proteomes" id="UP000288347">
    <property type="component" value="Unassembled WGS sequence"/>
</dbReference>
<evidence type="ECO:0000313" key="12">
    <source>
        <dbReference type="Proteomes" id="UP000287439"/>
    </source>
</evidence>
<accession>A0A430RA77</accession>
<dbReference type="Proteomes" id="UP000288051">
    <property type="component" value="Unassembled WGS sequence"/>
</dbReference>
<evidence type="ECO:0000313" key="6">
    <source>
        <dbReference type="EMBL" id="RTH38315.1"/>
    </source>
</evidence>